<gene>
    <name evidence="4" type="ORF">DFH94DRAFT_228173</name>
</gene>
<dbReference type="InterPro" id="IPR050452">
    <property type="entry name" value="Metacaspase"/>
</dbReference>
<feature type="domain" description="Peptidase C14 caspase" evidence="3">
    <location>
        <begin position="52"/>
        <end position="396"/>
    </location>
</feature>
<proteinExistence type="inferred from homology"/>
<dbReference type="GO" id="GO:0005737">
    <property type="term" value="C:cytoplasm"/>
    <property type="evidence" value="ECO:0007669"/>
    <property type="project" value="TreeGrafter"/>
</dbReference>
<name>A0A9P5JYD8_9AGAM</name>
<reference evidence="4" key="2">
    <citation type="journal article" date="2020" name="Nat. Commun.">
        <title>Large-scale genome sequencing of mycorrhizal fungi provides insights into the early evolution of symbiotic traits.</title>
        <authorList>
            <person name="Miyauchi S."/>
            <person name="Kiss E."/>
            <person name="Kuo A."/>
            <person name="Drula E."/>
            <person name="Kohler A."/>
            <person name="Sanchez-Garcia M."/>
            <person name="Morin E."/>
            <person name="Andreopoulos B."/>
            <person name="Barry K.W."/>
            <person name="Bonito G."/>
            <person name="Buee M."/>
            <person name="Carver A."/>
            <person name="Chen C."/>
            <person name="Cichocki N."/>
            <person name="Clum A."/>
            <person name="Culley D."/>
            <person name="Crous P.W."/>
            <person name="Fauchery L."/>
            <person name="Girlanda M."/>
            <person name="Hayes R.D."/>
            <person name="Keri Z."/>
            <person name="LaButti K."/>
            <person name="Lipzen A."/>
            <person name="Lombard V."/>
            <person name="Magnuson J."/>
            <person name="Maillard F."/>
            <person name="Murat C."/>
            <person name="Nolan M."/>
            <person name="Ohm R.A."/>
            <person name="Pangilinan J."/>
            <person name="Pereira M.F."/>
            <person name="Perotto S."/>
            <person name="Peter M."/>
            <person name="Pfister S."/>
            <person name="Riley R."/>
            <person name="Sitrit Y."/>
            <person name="Stielow J.B."/>
            <person name="Szollosi G."/>
            <person name="Zifcakova L."/>
            <person name="Stursova M."/>
            <person name="Spatafora J.W."/>
            <person name="Tedersoo L."/>
            <person name="Vaario L.M."/>
            <person name="Yamada A."/>
            <person name="Yan M."/>
            <person name="Wang P."/>
            <person name="Xu J."/>
            <person name="Bruns T."/>
            <person name="Baldrian P."/>
            <person name="Vilgalys R."/>
            <person name="Dunand C."/>
            <person name="Henrissat B."/>
            <person name="Grigoriev I.V."/>
            <person name="Hibbett D."/>
            <person name="Nagy L.G."/>
            <person name="Martin F.M."/>
        </authorList>
    </citation>
    <scope>NUCLEOTIDE SEQUENCE</scope>
    <source>
        <strain evidence="4">Prilba</strain>
    </source>
</reference>
<dbReference type="Gene3D" id="3.40.50.12660">
    <property type="match status" value="1"/>
</dbReference>
<reference evidence="4" key="1">
    <citation type="submission" date="2019-10" db="EMBL/GenBank/DDBJ databases">
        <authorList>
            <consortium name="DOE Joint Genome Institute"/>
            <person name="Kuo A."/>
            <person name="Miyauchi S."/>
            <person name="Kiss E."/>
            <person name="Drula E."/>
            <person name="Kohler A."/>
            <person name="Sanchez-Garcia M."/>
            <person name="Andreopoulos B."/>
            <person name="Barry K.W."/>
            <person name="Bonito G."/>
            <person name="Buee M."/>
            <person name="Carver A."/>
            <person name="Chen C."/>
            <person name="Cichocki N."/>
            <person name="Clum A."/>
            <person name="Culley D."/>
            <person name="Crous P.W."/>
            <person name="Fauchery L."/>
            <person name="Girlanda M."/>
            <person name="Hayes R."/>
            <person name="Keri Z."/>
            <person name="LaButti K."/>
            <person name="Lipzen A."/>
            <person name="Lombard V."/>
            <person name="Magnuson J."/>
            <person name="Maillard F."/>
            <person name="Morin E."/>
            <person name="Murat C."/>
            <person name="Nolan M."/>
            <person name="Ohm R."/>
            <person name="Pangilinan J."/>
            <person name="Pereira M."/>
            <person name="Perotto S."/>
            <person name="Peter M."/>
            <person name="Riley R."/>
            <person name="Sitrit Y."/>
            <person name="Stielow B."/>
            <person name="Szollosi G."/>
            <person name="Zifcakova L."/>
            <person name="Stursova M."/>
            <person name="Spatafora J.W."/>
            <person name="Tedersoo L."/>
            <person name="Vaario L.-M."/>
            <person name="Yamada A."/>
            <person name="Yan M."/>
            <person name="Wang P."/>
            <person name="Xu J."/>
            <person name="Bruns T."/>
            <person name="Baldrian P."/>
            <person name="Vilgalys R."/>
            <person name="Henrissat B."/>
            <person name="Grigoriev I.V."/>
            <person name="Hibbett D."/>
            <person name="Nagy L.G."/>
            <person name="Martin F.M."/>
        </authorList>
    </citation>
    <scope>NUCLEOTIDE SEQUENCE</scope>
    <source>
        <strain evidence="4">Prilba</strain>
    </source>
</reference>
<dbReference type="Pfam" id="PF00656">
    <property type="entry name" value="Peptidase_C14"/>
    <property type="match status" value="1"/>
</dbReference>
<evidence type="ECO:0000259" key="3">
    <source>
        <dbReference type="Pfam" id="PF00656"/>
    </source>
</evidence>
<keyword evidence="5" id="KW-1185">Reference proteome</keyword>
<dbReference type="GO" id="GO:0006508">
    <property type="term" value="P:proteolysis"/>
    <property type="evidence" value="ECO:0007669"/>
    <property type="project" value="InterPro"/>
</dbReference>
<dbReference type="EMBL" id="WHVB01000029">
    <property type="protein sequence ID" value="KAF8469272.1"/>
    <property type="molecule type" value="Genomic_DNA"/>
</dbReference>
<evidence type="ECO:0000256" key="2">
    <source>
        <dbReference type="SAM" id="MobiDB-lite"/>
    </source>
</evidence>
<dbReference type="OrthoDB" id="3223806at2759"/>
<dbReference type="PANTHER" id="PTHR48104:SF30">
    <property type="entry name" value="METACASPASE-1"/>
    <property type="match status" value="1"/>
</dbReference>
<evidence type="ECO:0000256" key="1">
    <source>
        <dbReference type="ARBA" id="ARBA00009005"/>
    </source>
</evidence>
<dbReference type="Proteomes" id="UP000759537">
    <property type="component" value="Unassembled WGS sequence"/>
</dbReference>
<comment type="similarity">
    <text evidence="1">Belongs to the peptidase C14B family.</text>
</comment>
<evidence type="ECO:0000313" key="5">
    <source>
        <dbReference type="Proteomes" id="UP000759537"/>
    </source>
</evidence>
<dbReference type="GO" id="GO:0004197">
    <property type="term" value="F:cysteine-type endopeptidase activity"/>
    <property type="evidence" value="ECO:0007669"/>
    <property type="project" value="InterPro"/>
</dbReference>
<comment type="caution">
    <text evidence="4">The sequence shown here is derived from an EMBL/GenBank/DDBJ whole genome shotgun (WGS) entry which is preliminary data.</text>
</comment>
<protein>
    <submittedName>
        <fullName evidence="4">Caspase domain-containing protein</fullName>
    </submittedName>
</protein>
<accession>A0A9P5JYD8</accession>
<sequence>MGTLLSSLYSHCVTFWSRWFQWLPHWPGSHPHHERLRDPEEGESKAHHPAPKRRALLVGISYYNSTSKIWTPLEGPHGDVDLFLKLLIHTYGYSPEDIVVLKDDPSLPKHLRPTRANMIRELKRLVSGAAPGDRFTFLYSGHSDQQPSDDEIEVEEDGQDEVIITCDLGRIIDNELKYILVDDLPVGCSLTAIFDTCHSGTMLDLPHYHCNDVYVPWISKGNRRTKTMHNKMVRGHAFDLVSLPGSASRQPTSIASVMSQCWQGDSRPSSLLWINTEVASILSANQREMSVEAGSQGGASVLSPTQYDSPVSRVSCNGWCGYDLFPRATVVSLSACADLQRAWEGPRGSLTAVLCELLETRPSPSYRTLMSHVNFRLHENCRALHDYTRVEKKKAARGQGPGFDGELNNFQAPQLSSLSKLVSVLYVYRSPSDGCCDQNMNDTLRL</sequence>
<dbReference type="AlphaFoldDB" id="A0A9P5JYD8"/>
<feature type="compositionally biased region" description="Basic and acidic residues" evidence="2">
    <location>
        <begin position="35"/>
        <end position="46"/>
    </location>
</feature>
<organism evidence="4 5">
    <name type="scientific">Russula ochroleuca</name>
    <dbReference type="NCBI Taxonomy" id="152965"/>
    <lineage>
        <taxon>Eukaryota</taxon>
        <taxon>Fungi</taxon>
        <taxon>Dikarya</taxon>
        <taxon>Basidiomycota</taxon>
        <taxon>Agaricomycotina</taxon>
        <taxon>Agaricomycetes</taxon>
        <taxon>Russulales</taxon>
        <taxon>Russulaceae</taxon>
        <taxon>Russula</taxon>
    </lineage>
</organism>
<feature type="region of interest" description="Disordered" evidence="2">
    <location>
        <begin position="31"/>
        <end position="50"/>
    </location>
</feature>
<dbReference type="InterPro" id="IPR011600">
    <property type="entry name" value="Pept_C14_caspase"/>
</dbReference>
<dbReference type="PANTHER" id="PTHR48104">
    <property type="entry name" value="METACASPASE-4"/>
    <property type="match status" value="1"/>
</dbReference>
<evidence type="ECO:0000313" key="4">
    <source>
        <dbReference type="EMBL" id="KAF8469272.1"/>
    </source>
</evidence>